<dbReference type="AlphaFoldDB" id="A0A5B0LPB2"/>
<evidence type="ECO:0000313" key="3">
    <source>
        <dbReference type="Proteomes" id="UP000324748"/>
    </source>
</evidence>
<evidence type="ECO:0000256" key="1">
    <source>
        <dbReference type="SAM" id="MobiDB-lite"/>
    </source>
</evidence>
<organism evidence="2 3">
    <name type="scientific">Puccinia graminis f. sp. tritici</name>
    <dbReference type="NCBI Taxonomy" id="56615"/>
    <lineage>
        <taxon>Eukaryota</taxon>
        <taxon>Fungi</taxon>
        <taxon>Dikarya</taxon>
        <taxon>Basidiomycota</taxon>
        <taxon>Pucciniomycotina</taxon>
        <taxon>Pucciniomycetes</taxon>
        <taxon>Pucciniales</taxon>
        <taxon>Pucciniaceae</taxon>
        <taxon>Puccinia</taxon>
    </lineage>
</organism>
<keyword evidence="3" id="KW-1185">Reference proteome</keyword>
<name>A0A5B0LPB2_PUCGR</name>
<gene>
    <name evidence="2" type="ORF">PGT21_009445</name>
</gene>
<reference evidence="2 3" key="1">
    <citation type="submission" date="2019-05" db="EMBL/GenBank/DDBJ databases">
        <title>Emergence of the Ug99 lineage of the wheat stem rust pathogen through somatic hybridization.</title>
        <authorList>
            <person name="Li F."/>
            <person name="Upadhyaya N.M."/>
            <person name="Sperschneider J."/>
            <person name="Matny O."/>
            <person name="Nguyen-Phuc H."/>
            <person name="Mago R."/>
            <person name="Raley C."/>
            <person name="Miller M.E."/>
            <person name="Silverstein K.A.T."/>
            <person name="Henningsen E."/>
            <person name="Hirsch C.D."/>
            <person name="Visser B."/>
            <person name="Pretorius Z.A."/>
            <person name="Steffenson B.J."/>
            <person name="Schwessinger B."/>
            <person name="Dodds P.N."/>
            <person name="Figueroa M."/>
        </authorList>
    </citation>
    <scope>NUCLEOTIDE SEQUENCE [LARGE SCALE GENOMIC DNA]</scope>
    <source>
        <strain evidence="2">21-0</strain>
    </source>
</reference>
<evidence type="ECO:0000313" key="2">
    <source>
        <dbReference type="EMBL" id="KAA1065763.1"/>
    </source>
</evidence>
<dbReference type="EMBL" id="VSWC01000196">
    <property type="protein sequence ID" value="KAA1065763.1"/>
    <property type="molecule type" value="Genomic_DNA"/>
</dbReference>
<comment type="caution">
    <text evidence="2">The sequence shown here is derived from an EMBL/GenBank/DDBJ whole genome shotgun (WGS) entry which is preliminary data.</text>
</comment>
<proteinExistence type="predicted"/>
<sequence length="378" mass="41754">MPQEYLEEYISCILLNIPAASLSHPTHGPMPSELAHPTQPTHPPISTRPFLSFFHPPRPHLKPNHQPFFRPLSITFTANHPPKLVSVCNMTPSKALNNLDLDDMLPELPFSNVEGGSQKAYLGPPLPTMESMDIQRSCVEPLQGSHGVARAVRVFTENPTTESQREAAAGDSGRLSSTPGSTVANNGVIRPIAIDYVLFNQTTTKQIAEVVPSRSKGPAVTPKNEWERIIPYFDTVWKAALEVWSWPQAQQCIITLLGGGRPNIDKHIRAIDEAGLLKWQCILANHGTYGSGKFYYVYSDEDFAPFVAAMVLKPKAKVTIKLIMADPRRSAKDKESEKSQNDSLAMSYAPDDERLALQKVKTRLALNVSLNPADFIIG</sequence>
<feature type="region of interest" description="Disordered" evidence="1">
    <location>
        <begin position="156"/>
        <end position="181"/>
    </location>
</feature>
<protein>
    <submittedName>
        <fullName evidence="2">Uncharacterized protein</fullName>
    </submittedName>
</protein>
<dbReference type="Proteomes" id="UP000324748">
    <property type="component" value="Unassembled WGS sequence"/>
</dbReference>
<accession>A0A5B0LPB2</accession>
<dbReference type="OrthoDB" id="2498534at2759"/>